<feature type="transmembrane region" description="Helical" evidence="11">
    <location>
        <begin position="323"/>
        <end position="339"/>
    </location>
</feature>
<keyword evidence="8 11" id="KW-0472">Membrane</keyword>
<keyword evidence="5" id="KW-0809">Transit peptide</keyword>
<keyword evidence="4" id="KW-0999">Mitochondrion inner membrane</keyword>
<gene>
    <name evidence="13" type="ORF">L228DRAFT_285006</name>
</gene>
<evidence type="ECO:0000313" key="14">
    <source>
        <dbReference type="Proteomes" id="UP000076632"/>
    </source>
</evidence>
<evidence type="ECO:0000256" key="8">
    <source>
        <dbReference type="ARBA" id="ARBA00023136"/>
    </source>
</evidence>
<organism evidence="13 14">
    <name type="scientific">Xylona heveae (strain CBS 132557 / TC161)</name>
    <dbReference type="NCBI Taxonomy" id="1328760"/>
    <lineage>
        <taxon>Eukaryota</taxon>
        <taxon>Fungi</taxon>
        <taxon>Dikarya</taxon>
        <taxon>Ascomycota</taxon>
        <taxon>Pezizomycotina</taxon>
        <taxon>Xylonomycetes</taxon>
        <taxon>Xylonales</taxon>
        <taxon>Xylonaceae</taxon>
        <taxon>Xylona</taxon>
    </lineage>
</organism>
<keyword evidence="7" id="KW-0496">Mitochondrion</keyword>
<dbReference type="Proteomes" id="UP000076632">
    <property type="component" value="Unassembled WGS sequence"/>
</dbReference>
<evidence type="ECO:0000256" key="10">
    <source>
        <dbReference type="SAM" id="MobiDB-lite"/>
    </source>
</evidence>
<evidence type="ECO:0000256" key="6">
    <source>
        <dbReference type="ARBA" id="ARBA00022989"/>
    </source>
</evidence>
<feature type="compositionally biased region" description="Low complexity" evidence="10">
    <location>
        <begin position="391"/>
        <end position="401"/>
    </location>
</feature>
<evidence type="ECO:0000256" key="4">
    <source>
        <dbReference type="ARBA" id="ARBA00022792"/>
    </source>
</evidence>
<dbReference type="GO" id="GO:0032979">
    <property type="term" value="P:protein insertion into mitochondrial inner membrane from matrix"/>
    <property type="evidence" value="ECO:0007669"/>
    <property type="project" value="TreeGrafter"/>
</dbReference>
<feature type="compositionally biased region" description="Low complexity" evidence="10">
    <location>
        <begin position="358"/>
        <end position="371"/>
    </location>
</feature>
<evidence type="ECO:0000256" key="3">
    <source>
        <dbReference type="ARBA" id="ARBA00022692"/>
    </source>
</evidence>
<dbReference type="EMBL" id="KV407463">
    <property type="protein sequence ID" value="KZF20281.1"/>
    <property type="molecule type" value="Genomic_DNA"/>
</dbReference>
<reference evidence="13 14" key="1">
    <citation type="journal article" date="2016" name="Fungal Biol.">
        <title>The genome of Xylona heveae provides a window into fungal endophytism.</title>
        <authorList>
            <person name="Gazis R."/>
            <person name="Kuo A."/>
            <person name="Riley R."/>
            <person name="LaButti K."/>
            <person name="Lipzen A."/>
            <person name="Lin J."/>
            <person name="Amirebrahimi M."/>
            <person name="Hesse C.N."/>
            <person name="Spatafora J.W."/>
            <person name="Henrissat B."/>
            <person name="Hainaut M."/>
            <person name="Grigoriev I.V."/>
            <person name="Hibbett D.S."/>
        </authorList>
    </citation>
    <scope>NUCLEOTIDE SEQUENCE [LARGE SCALE GENOMIC DNA]</scope>
    <source>
        <strain evidence="13 14">TC161</strain>
    </source>
</reference>
<dbReference type="RefSeq" id="XP_018185836.1">
    <property type="nucleotide sequence ID" value="XM_018336292.1"/>
</dbReference>
<protein>
    <recommendedName>
        <fullName evidence="12">Membrane insertase YidC/Oxa/ALB C-terminal domain-containing protein</fullName>
    </recommendedName>
</protein>
<sequence>MIPSRGLQTSSRTVTASFSRLVSSVGPSRQFSSGPASIFNGRINVSRGLSGTYCAPWAALRSKSALPIASSRSIRHNTTAAGSHAQGTSDGFVTSSLDAASDLSTGSLSSVTPHIGYFKELGLDYGWGPTSMVQWALEHIHVYCGTPWWASLLLVTAGLRLAMLKPTIAAAVTSARLAIISPVTQPIRDKMMAASKLKNNTEMIMTRNELMQIHKRANIQTWKAFLPMLQVPFGYGIFRLTRGMASLPVPGFENGGFAWITDLTLHDPLFLLPIGTAAAVYFSLKRGVETNSMMSPAVHKVLTTVFPLMAGGFMVYWPAALQLSFFFSSVFGLLQAFLLKNPTFRAMVGIPPTPPPQSGSTPGPASTSPIGPKSPLAGRITISPNYQPPTAQSTIAAASEAADAKSEQPKEKKNFINSTISDVKGMSNEMMKSARKYMGTEASAPGERSVVEKRQNKAYEERRRREIESENQDLEDERRARWHQRKLEQQERRLRQSDRDQNKSA</sequence>
<feature type="region of interest" description="Disordered" evidence="10">
    <location>
        <begin position="435"/>
        <end position="505"/>
    </location>
</feature>
<feature type="compositionally biased region" description="Basic and acidic residues" evidence="10">
    <location>
        <begin position="485"/>
        <end position="505"/>
    </location>
</feature>
<dbReference type="OrthoDB" id="2148490at2759"/>
<dbReference type="InterPro" id="IPR001708">
    <property type="entry name" value="YidC/ALB3/OXA1/COX18"/>
</dbReference>
<evidence type="ECO:0000256" key="9">
    <source>
        <dbReference type="RuleBase" id="RU003945"/>
    </source>
</evidence>
<dbReference type="InterPro" id="IPR028055">
    <property type="entry name" value="YidC/Oxa/ALB_C"/>
</dbReference>
<dbReference type="STRING" id="1328760.A0A165AD47"/>
<dbReference type="OMA" id="PLGFGCY"/>
<dbReference type="GO" id="GO:0005743">
    <property type="term" value="C:mitochondrial inner membrane"/>
    <property type="evidence" value="ECO:0007669"/>
    <property type="project" value="UniProtKB-SubCell"/>
</dbReference>
<name>A0A165AD47_XYLHT</name>
<dbReference type="InParanoid" id="A0A165AD47"/>
<dbReference type="GeneID" id="28901429"/>
<feature type="domain" description="Membrane insertase YidC/Oxa/ALB C-terminal" evidence="12">
    <location>
        <begin position="148"/>
        <end position="340"/>
    </location>
</feature>
<dbReference type="CDD" id="cd20069">
    <property type="entry name" value="5TM_Oxa1-like"/>
    <property type="match status" value="1"/>
</dbReference>
<keyword evidence="6 11" id="KW-1133">Transmembrane helix</keyword>
<dbReference type="AlphaFoldDB" id="A0A165AD47"/>
<dbReference type="Pfam" id="PF02096">
    <property type="entry name" value="60KD_IMP"/>
    <property type="match status" value="1"/>
</dbReference>
<accession>A0A165AD47</accession>
<dbReference type="PANTHER" id="PTHR12428:SF66">
    <property type="entry name" value="MITOCHONDRIAL INNER MEMBRANE PROTEIN OXA1L"/>
    <property type="match status" value="1"/>
</dbReference>
<evidence type="ECO:0000256" key="2">
    <source>
        <dbReference type="ARBA" id="ARBA00009877"/>
    </source>
</evidence>
<dbReference type="GO" id="GO:0032977">
    <property type="term" value="F:membrane insertase activity"/>
    <property type="evidence" value="ECO:0007669"/>
    <property type="project" value="InterPro"/>
</dbReference>
<proteinExistence type="inferred from homology"/>
<evidence type="ECO:0000256" key="1">
    <source>
        <dbReference type="ARBA" id="ARBA00004448"/>
    </source>
</evidence>
<keyword evidence="3 9" id="KW-0812">Transmembrane</keyword>
<feature type="region of interest" description="Disordered" evidence="10">
    <location>
        <begin position="349"/>
        <end position="417"/>
    </location>
</feature>
<evidence type="ECO:0000259" key="12">
    <source>
        <dbReference type="Pfam" id="PF02096"/>
    </source>
</evidence>
<evidence type="ECO:0000256" key="5">
    <source>
        <dbReference type="ARBA" id="ARBA00022946"/>
    </source>
</evidence>
<comment type="similarity">
    <text evidence="2 9">Belongs to the OXA1/ALB3/YidC family.</text>
</comment>
<evidence type="ECO:0000256" key="11">
    <source>
        <dbReference type="SAM" id="Phobius"/>
    </source>
</evidence>
<feature type="compositionally biased region" description="Basic and acidic residues" evidence="10">
    <location>
        <begin position="449"/>
        <end position="468"/>
    </location>
</feature>
<comment type="subcellular location">
    <subcellularLocation>
        <location evidence="9">Membrane</location>
        <topology evidence="9">Multi-pass membrane protein</topology>
    </subcellularLocation>
    <subcellularLocation>
        <location evidence="1">Mitochondrion inner membrane</location>
        <topology evidence="1">Multi-pass membrane protein</topology>
    </subcellularLocation>
</comment>
<dbReference type="PANTHER" id="PTHR12428">
    <property type="entry name" value="OXA1"/>
    <property type="match status" value="1"/>
</dbReference>
<evidence type="ECO:0000313" key="13">
    <source>
        <dbReference type="EMBL" id="KZF20281.1"/>
    </source>
</evidence>
<keyword evidence="14" id="KW-1185">Reference proteome</keyword>
<evidence type="ECO:0000256" key="7">
    <source>
        <dbReference type="ARBA" id="ARBA00023128"/>
    </source>
</evidence>
<feature type="compositionally biased region" description="Basic and acidic residues" evidence="10">
    <location>
        <begin position="402"/>
        <end position="414"/>
    </location>
</feature>